<evidence type="ECO:0000313" key="2">
    <source>
        <dbReference type="EMBL" id="MBX45973.1"/>
    </source>
</evidence>
<reference evidence="2" key="1">
    <citation type="submission" date="2018-02" db="EMBL/GenBank/DDBJ databases">
        <title>Rhizophora mucronata_Transcriptome.</title>
        <authorList>
            <person name="Meera S.P."/>
            <person name="Sreeshan A."/>
            <person name="Augustine A."/>
        </authorList>
    </citation>
    <scope>NUCLEOTIDE SEQUENCE</scope>
    <source>
        <tissue evidence="2">Leaf</tissue>
    </source>
</reference>
<name>A0A2P2NU73_RHIMU</name>
<keyword evidence="1" id="KW-0812">Transmembrane</keyword>
<evidence type="ECO:0000256" key="1">
    <source>
        <dbReference type="SAM" id="Phobius"/>
    </source>
</evidence>
<keyword evidence="1" id="KW-1133">Transmembrane helix</keyword>
<sequence>MSYVHDWKGSSEYYTALMLFYFVDTTLFRIGPAR</sequence>
<protein>
    <submittedName>
        <fullName evidence="2">Uncharacterized protein</fullName>
    </submittedName>
</protein>
<organism evidence="2">
    <name type="scientific">Rhizophora mucronata</name>
    <name type="common">Asiatic mangrove</name>
    <dbReference type="NCBI Taxonomy" id="61149"/>
    <lineage>
        <taxon>Eukaryota</taxon>
        <taxon>Viridiplantae</taxon>
        <taxon>Streptophyta</taxon>
        <taxon>Embryophyta</taxon>
        <taxon>Tracheophyta</taxon>
        <taxon>Spermatophyta</taxon>
        <taxon>Magnoliopsida</taxon>
        <taxon>eudicotyledons</taxon>
        <taxon>Gunneridae</taxon>
        <taxon>Pentapetalae</taxon>
        <taxon>rosids</taxon>
        <taxon>fabids</taxon>
        <taxon>Malpighiales</taxon>
        <taxon>Rhizophoraceae</taxon>
        <taxon>Rhizophora</taxon>
    </lineage>
</organism>
<proteinExistence type="predicted"/>
<feature type="transmembrane region" description="Helical" evidence="1">
    <location>
        <begin position="13"/>
        <end position="31"/>
    </location>
</feature>
<keyword evidence="1" id="KW-0472">Membrane</keyword>
<dbReference type="EMBL" id="GGEC01065489">
    <property type="protein sequence ID" value="MBX45973.1"/>
    <property type="molecule type" value="Transcribed_RNA"/>
</dbReference>
<dbReference type="AlphaFoldDB" id="A0A2P2NU73"/>
<accession>A0A2P2NU73</accession>